<evidence type="ECO:0000256" key="5">
    <source>
        <dbReference type="ARBA" id="ARBA00022695"/>
    </source>
</evidence>
<dbReference type="InterPro" id="IPR041723">
    <property type="entry name" value="CCT"/>
</dbReference>
<keyword evidence="5" id="KW-0548">Nucleotidyltransferase</keyword>
<dbReference type="NCBIfam" id="TIGR00125">
    <property type="entry name" value="cyt_tran_rel"/>
    <property type="match status" value="1"/>
</dbReference>
<evidence type="ECO:0000256" key="6">
    <source>
        <dbReference type="ARBA" id="ARBA00023098"/>
    </source>
</evidence>
<dbReference type="PANTHER" id="PTHR10739:SF13">
    <property type="entry name" value="CHOLINE-PHOSPHATE CYTIDYLYLTRANSFERASE"/>
    <property type="match status" value="1"/>
</dbReference>
<feature type="compositionally biased region" description="Polar residues" evidence="12">
    <location>
        <begin position="333"/>
        <end position="342"/>
    </location>
</feature>
<gene>
    <name evidence="14" type="ORF">BU26DRAFT_16569</name>
</gene>
<dbReference type="Pfam" id="PF01467">
    <property type="entry name" value="CTP_transf_like"/>
    <property type="match status" value="1"/>
</dbReference>
<evidence type="ECO:0000256" key="1">
    <source>
        <dbReference type="ARBA" id="ARBA00010101"/>
    </source>
</evidence>
<evidence type="ECO:0000313" key="15">
    <source>
        <dbReference type="Proteomes" id="UP000800094"/>
    </source>
</evidence>
<dbReference type="SUPFAM" id="SSF52374">
    <property type="entry name" value="Nucleotidylyl transferase"/>
    <property type="match status" value="1"/>
</dbReference>
<feature type="region of interest" description="Disordered" evidence="12">
    <location>
        <begin position="333"/>
        <end position="361"/>
    </location>
</feature>
<dbReference type="GO" id="GO:0031210">
    <property type="term" value="F:phosphatidylcholine binding"/>
    <property type="evidence" value="ECO:0007669"/>
    <property type="project" value="TreeGrafter"/>
</dbReference>
<dbReference type="FunFam" id="3.40.50.620:FF:000147">
    <property type="entry name" value="Cholinephosphate cytidylyltransferase"/>
    <property type="match status" value="1"/>
</dbReference>
<name>A0A6A6J120_9PLEO</name>
<organism evidence="14 15">
    <name type="scientific">Trematosphaeria pertusa</name>
    <dbReference type="NCBI Taxonomy" id="390896"/>
    <lineage>
        <taxon>Eukaryota</taxon>
        <taxon>Fungi</taxon>
        <taxon>Dikarya</taxon>
        <taxon>Ascomycota</taxon>
        <taxon>Pezizomycotina</taxon>
        <taxon>Dothideomycetes</taxon>
        <taxon>Pleosporomycetidae</taxon>
        <taxon>Pleosporales</taxon>
        <taxon>Massarineae</taxon>
        <taxon>Trematosphaeriaceae</taxon>
        <taxon>Trematosphaeria</taxon>
    </lineage>
</organism>
<dbReference type="GO" id="GO:0004105">
    <property type="term" value="F:choline-phosphate cytidylyltransferase activity"/>
    <property type="evidence" value="ECO:0007669"/>
    <property type="project" value="UniProtKB-EC"/>
</dbReference>
<comment type="similarity">
    <text evidence="1">Belongs to the cytidylyltransferase family.</text>
</comment>
<dbReference type="CDD" id="cd02174">
    <property type="entry name" value="CCT"/>
    <property type="match status" value="1"/>
</dbReference>
<feature type="region of interest" description="Disordered" evidence="12">
    <location>
        <begin position="1"/>
        <end position="114"/>
    </location>
</feature>
<dbReference type="EC" id="2.7.7.15" evidence="9"/>
<evidence type="ECO:0000256" key="2">
    <source>
        <dbReference type="ARBA" id="ARBA00022516"/>
    </source>
</evidence>
<evidence type="ECO:0000259" key="13">
    <source>
        <dbReference type="Pfam" id="PF01467"/>
    </source>
</evidence>
<evidence type="ECO:0000256" key="12">
    <source>
        <dbReference type="SAM" id="MobiDB-lite"/>
    </source>
</evidence>
<dbReference type="GO" id="GO:0005635">
    <property type="term" value="C:nuclear envelope"/>
    <property type="evidence" value="ECO:0007669"/>
    <property type="project" value="TreeGrafter"/>
</dbReference>
<dbReference type="Gene3D" id="3.40.50.620">
    <property type="entry name" value="HUPs"/>
    <property type="match status" value="1"/>
</dbReference>
<feature type="domain" description="Cytidyltransferase-like" evidence="13">
    <location>
        <begin position="138"/>
        <end position="265"/>
    </location>
</feature>
<evidence type="ECO:0000313" key="14">
    <source>
        <dbReference type="EMBL" id="KAF2256228.1"/>
    </source>
</evidence>
<dbReference type="Proteomes" id="UP000800094">
    <property type="component" value="Unassembled WGS sequence"/>
</dbReference>
<evidence type="ECO:0000256" key="9">
    <source>
        <dbReference type="ARBA" id="ARBA00026101"/>
    </source>
</evidence>
<dbReference type="EMBL" id="ML987189">
    <property type="protein sequence ID" value="KAF2256228.1"/>
    <property type="molecule type" value="Genomic_DNA"/>
</dbReference>
<proteinExistence type="inferred from homology"/>
<keyword evidence="3" id="KW-0597">Phosphoprotein</keyword>
<keyword evidence="2" id="KW-0444">Lipid biosynthesis</keyword>
<dbReference type="OrthoDB" id="17102at2759"/>
<evidence type="ECO:0000256" key="4">
    <source>
        <dbReference type="ARBA" id="ARBA00022679"/>
    </source>
</evidence>
<keyword evidence="4" id="KW-0808">Transferase</keyword>
<evidence type="ECO:0000256" key="8">
    <source>
        <dbReference type="ARBA" id="ARBA00023264"/>
    </source>
</evidence>
<dbReference type="AlphaFoldDB" id="A0A6A6J120"/>
<keyword evidence="8" id="KW-1208">Phospholipid metabolism</keyword>
<dbReference type="InterPro" id="IPR014729">
    <property type="entry name" value="Rossmann-like_a/b/a_fold"/>
</dbReference>
<accession>A0A6A6J120</accession>
<dbReference type="InterPro" id="IPR045049">
    <property type="entry name" value="Pcy1-like"/>
</dbReference>
<evidence type="ECO:0000256" key="10">
    <source>
        <dbReference type="ARBA" id="ARBA00076205"/>
    </source>
</evidence>
<evidence type="ECO:0000256" key="3">
    <source>
        <dbReference type="ARBA" id="ARBA00022553"/>
    </source>
</evidence>
<keyword evidence="6" id="KW-0443">Lipid metabolism</keyword>
<protein>
    <recommendedName>
        <fullName evidence="9">choline-phosphate cytidylyltransferase</fullName>
        <ecNumber evidence="9">2.7.7.15</ecNumber>
    </recommendedName>
    <alternativeName>
        <fullName evidence="10">CTP:phosphocholine cytidylyltransferase</fullName>
    </alternativeName>
    <alternativeName>
        <fullName evidence="11">Phosphorylcholine transferase</fullName>
    </alternativeName>
</protein>
<keyword evidence="15" id="KW-1185">Reference proteome</keyword>
<dbReference type="RefSeq" id="XP_033691232.1">
    <property type="nucleotide sequence ID" value="XM_033820204.1"/>
</dbReference>
<dbReference type="InterPro" id="IPR004821">
    <property type="entry name" value="Cyt_trans-like"/>
</dbReference>
<evidence type="ECO:0000256" key="7">
    <source>
        <dbReference type="ARBA" id="ARBA00023209"/>
    </source>
</evidence>
<evidence type="ECO:0000256" key="11">
    <source>
        <dbReference type="ARBA" id="ARBA00080967"/>
    </source>
</evidence>
<sequence>MPPKRKRSTTVSSVKNSAMDVAQPSSRDASGEDAEDPVLQEVASKKERQTETHVPSKRTRSAKSGTGASDENEVENGDISGPTERATKKSRRTSELEDGGENGEAGTMRMPTPPKAGLVDPVGYKTNPPPQGRPVRVYADGVFDLFHIGHMRQLQQAKTAFPDTHLIVGVTGDKETHRRKGLTVLSAKERAESVRHCKWVDEVIEDCPWVVTLEFLKKHSIDYVAHDDIPYGADEGDDIYAPIKKLGMFLVTQRTEGLSTTGIITKIVRDYDQYIDRQLKRGTSRKELNVSWLKKNELDFKRNMAELRDSIKANWATTGQELSKDFRQFWQSSRPASPARTPTQERPEASPLSRLSHLDIPRVPGQGRESSEFAAGYNLGLIGGVRAWVRVINAHDFQSRILTFFRWPGADGT</sequence>
<dbReference type="PANTHER" id="PTHR10739">
    <property type="entry name" value="CYTIDYLYLTRANSFERASE"/>
    <property type="match status" value="1"/>
</dbReference>
<keyword evidence="7" id="KW-0594">Phospholipid biosynthesis</keyword>
<reference evidence="14" key="1">
    <citation type="journal article" date="2020" name="Stud. Mycol.">
        <title>101 Dothideomycetes genomes: a test case for predicting lifestyles and emergence of pathogens.</title>
        <authorList>
            <person name="Haridas S."/>
            <person name="Albert R."/>
            <person name="Binder M."/>
            <person name="Bloem J."/>
            <person name="Labutti K."/>
            <person name="Salamov A."/>
            <person name="Andreopoulos B."/>
            <person name="Baker S."/>
            <person name="Barry K."/>
            <person name="Bills G."/>
            <person name="Bluhm B."/>
            <person name="Cannon C."/>
            <person name="Castanera R."/>
            <person name="Culley D."/>
            <person name="Daum C."/>
            <person name="Ezra D."/>
            <person name="Gonzalez J."/>
            <person name="Henrissat B."/>
            <person name="Kuo A."/>
            <person name="Liang C."/>
            <person name="Lipzen A."/>
            <person name="Lutzoni F."/>
            <person name="Magnuson J."/>
            <person name="Mondo S."/>
            <person name="Nolan M."/>
            <person name="Ohm R."/>
            <person name="Pangilinan J."/>
            <person name="Park H.-J."/>
            <person name="Ramirez L."/>
            <person name="Alfaro M."/>
            <person name="Sun H."/>
            <person name="Tritt A."/>
            <person name="Yoshinaga Y."/>
            <person name="Zwiers L.-H."/>
            <person name="Turgeon B."/>
            <person name="Goodwin S."/>
            <person name="Spatafora J."/>
            <person name="Crous P."/>
            <person name="Grigoriev I."/>
        </authorList>
    </citation>
    <scope>NUCLEOTIDE SEQUENCE</scope>
    <source>
        <strain evidence="14">CBS 122368</strain>
    </source>
</reference>
<dbReference type="GeneID" id="54573534"/>